<protein>
    <recommendedName>
        <fullName evidence="1">Beta-lactamase-related domain-containing protein</fullName>
    </recommendedName>
</protein>
<dbReference type="PANTHER" id="PTHR43319:SF3">
    <property type="entry name" value="BETA-LACTAMASE-RELATED DOMAIN-CONTAINING PROTEIN"/>
    <property type="match status" value="1"/>
</dbReference>
<proteinExistence type="predicted"/>
<dbReference type="GeneID" id="89968913"/>
<organism evidence="2 3">
    <name type="scientific">Exophiala bonariae</name>
    <dbReference type="NCBI Taxonomy" id="1690606"/>
    <lineage>
        <taxon>Eukaryota</taxon>
        <taxon>Fungi</taxon>
        <taxon>Dikarya</taxon>
        <taxon>Ascomycota</taxon>
        <taxon>Pezizomycotina</taxon>
        <taxon>Eurotiomycetes</taxon>
        <taxon>Chaetothyriomycetidae</taxon>
        <taxon>Chaetothyriales</taxon>
        <taxon>Herpotrichiellaceae</taxon>
        <taxon>Exophiala</taxon>
    </lineage>
</organism>
<dbReference type="Pfam" id="PF00144">
    <property type="entry name" value="Beta-lactamase"/>
    <property type="match status" value="1"/>
</dbReference>
<comment type="caution">
    <text evidence="2">The sequence shown here is derived from an EMBL/GenBank/DDBJ whole genome shotgun (WGS) entry which is preliminary data.</text>
</comment>
<sequence length="386" mass="41824">MAKVEGHADAPFESLRTLLEEQIASGDELGASIVLNIDGKNVLDIWGGFFDEEKTKPWEKDTVVNVWSSTKTVATLAALIQVDRGQLDLDAPVSKYWPEFAENGKEGVLVRHFLSHTSGVSGWKDPITPEEVQDLSISVPRLAKQAPFWPPGTASGYHAVVMGHLIGELIRRTSGKPMKQFVAEEIAGPLGADFQVGALEKDWPRISPVIPPPPSPIDFSTLDKNSPTFLSLGNPPMDARIANTPSWRRTDMTGVNGTANARSLVRVLSIITLGGTIDGKKYLSPQTIEKIFEEQANGPDLVVGVPLRFGTGYGLTGGGTSQTIDWLPKGKVCFWGGWGGSLIIMDLERKVTFSYTMNKMGAGILGNVNSEKYLKAVYKALGVEGY</sequence>
<dbReference type="Gene3D" id="3.40.710.10">
    <property type="entry name" value="DD-peptidase/beta-lactamase superfamily"/>
    <property type="match status" value="1"/>
</dbReference>
<dbReference type="InterPro" id="IPR052907">
    <property type="entry name" value="Beta-lactamase/esterase"/>
</dbReference>
<dbReference type="PANTHER" id="PTHR43319">
    <property type="entry name" value="BETA-LACTAMASE-RELATED"/>
    <property type="match status" value="1"/>
</dbReference>
<dbReference type="InterPro" id="IPR001466">
    <property type="entry name" value="Beta-lactam-related"/>
</dbReference>
<gene>
    <name evidence="2" type="ORF">LTR84_000691</name>
</gene>
<dbReference type="EMBL" id="JAVRRD010000001">
    <property type="protein sequence ID" value="KAK5064857.1"/>
    <property type="molecule type" value="Genomic_DNA"/>
</dbReference>
<evidence type="ECO:0000313" key="3">
    <source>
        <dbReference type="Proteomes" id="UP001358417"/>
    </source>
</evidence>
<evidence type="ECO:0000313" key="2">
    <source>
        <dbReference type="EMBL" id="KAK5064857.1"/>
    </source>
</evidence>
<keyword evidence="3" id="KW-1185">Reference proteome</keyword>
<dbReference type="AlphaFoldDB" id="A0AAV9NRL4"/>
<name>A0AAV9NRL4_9EURO</name>
<dbReference type="Proteomes" id="UP001358417">
    <property type="component" value="Unassembled WGS sequence"/>
</dbReference>
<accession>A0AAV9NRL4</accession>
<dbReference type="InterPro" id="IPR012338">
    <property type="entry name" value="Beta-lactam/transpept-like"/>
</dbReference>
<dbReference type="RefSeq" id="XP_064712181.1">
    <property type="nucleotide sequence ID" value="XM_064844321.1"/>
</dbReference>
<evidence type="ECO:0000259" key="1">
    <source>
        <dbReference type="Pfam" id="PF00144"/>
    </source>
</evidence>
<reference evidence="2 3" key="1">
    <citation type="submission" date="2023-08" db="EMBL/GenBank/DDBJ databases">
        <title>Black Yeasts Isolated from many extreme environments.</title>
        <authorList>
            <person name="Coleine C."/>
            <person name="Stajich J.E."/>
            <person name="Selbmann L."/>
        </authorList>
    </citation>
    <scope>NUCLEOTIDE SEQUENCE [LARGE SCALE GENOMIC DNA]</scope>
    <source>
        <strain evidence="2 3">CCFEE 5792</strain>
    </source>
</reference>
<feature type="domain" description="Beta-lactamase-related" evidence="1">
    <location>
        <begin position="16"/>
        <end position="361"/>
    </location>
</feature>
<dbReference type="SUPFAM" id="SSF56601">
    <property type="entry name" value="beta-lactamase/transpeptidase-like"/>
    <property type="match status" value="1"/>
</dbReference>